<dbReference type="Pfam" id="PF20473">
    <property type="entry name" value="MmeI_Mtase"/>
    <property type="match status" value="1"/>
</dbReference>
<evidence type="ECO:0000256" key="4">
    <source>
        <dbReference type="ARBA" id="ARBA00047942"/>
    </source>
</evidence>
<evidence type="ECO:0000256" key="1">
    <source>
        <dbReference type="ARBA" id="ARBA00011900"/>
    </source>
</evidence>
<dbReference type="InterPro" id="IPR050953">
    <property type="entry name" value="N4_N6_ade-DNA_methylase"/>
</dbReference>
<evidence type="ECO:0000259" key="5">
    <source>
        <dbReference type="Pfam" id="PF20464"/>
    </source>
</evidence>
<keyword evidence="3" id="KW-0808">Transferase</keyword>
<dbReference type="PANTHER" id="PTHR33841:SF1">
    <property type="entry name" value="DNA METHYLTRANSFERASE A"/>
    <property type="match status" value="1"/>
</dbReference>
<sequence length="575" mass="64574">MRLNLKSAEERVRPLGGRSSYDREFIFELLAAYGRSSSNITRLRNGSLNVADDPTTEVAQKNVVYFKQTIDDPYAVIDELRTSPTVVRYSTRFVIVTNYTDLLAVDTKTGETLAILISDIDKHFTFFLPWAGMEKAQYVAEAHADVKAAERMAKLFDELLAENQGLNSDSEGRHALNVFFTRLLFCFFAEDTGIFREGQFTGAVGTLTQPDGSDVSEFLTDLFTALDTGVPADKPTHLAGFPYVNGRLFTVEAHHTVPAFNKKARDLLLESGRLRWNEINPDIFGSMFQAVVTPGQRSDLGQHYTSVPNILKTIEPLFLDGLKEQFDAAFDSVPKLEALLKRIAQIKVFDPACGSGNFLVIAYKELRKLEHAILERLQALRGDKFTFNLLGSRINVEHFYGLEIDDFAVEVAILSLWIAKHQMNVEFREKFGIDLPLIPLKESGSVHQGNAITRDWNDVCPNRDGEEIYVIGNPPYLGSRNQTSEHKRDLQSVTPRYKSLDYVSAWFIKGGEYIRGTNAEMALVSTNSVTQGEQVGLLWPDVLADDLEIGYAYTSFRWSNQAKGSRMINLCVSWG</sequence>
<dbReference type="PANTHER" id="PTHR33841">
    <property type="entry name" value="DNA METHYLTRANSFERASE YEEA-RELATED"/>
    <property type="match status" value="1"/>
</dbReference>
<evidence type="ECO:0000259" key="6">
    <source>
        <dbReference type="Pfam" id="PF20465"/>
    </source>
</evidence>
<dbReference type="EMBL" id="BMMD01000026">
    <property type="protein sequence ID" value="GGJ91932.1"/>
    <property type="molecule type" value="Genomic_DNA"/>
</dbReference>
<dbReference type="PRINTS" id="PR00507">
    <property type="entry name" value="N12N6MTFRASE"/>
</dbReference>
<reference evidence="8" key="2">
    <citation type="submission" date="2020-09" db="EMBL/GenBank/DDBJ databases">
        <authorList>
            <person name="Sun Q."/>
            <person name="Zhou Y."/>
        </authorList>
    </citation>
    <scope>NUCLEOTIDE SEQUENCE</scope>
    <source>
        <strain evidence="8">CGMCC 1.8984</strain>
    </source>
</reference>
<dbReference type="InterPro" id="IPR029063">
    <property type="entry name" value="SAM-dependent_MTases_sf"/>
</dbReference>
<dbReference type="InterPro" id="IPR046819">
    <property type="entry name" value="MmeI_hel"/>
</dbReference>
<proteinExistence type="predicted"/>
<dbReference type="SUPFAM" id="SSF53335">
    <property type="entry name" value="S-adenosyl-L-methionine-dependent methyltransferases"/>
    <property type="match status" value="1"/>
</dbReference>
<protein>
    <recommendedName>
        <fullName evidence="1">site-specific DNA-methyltransferase (adenine-specific)</fullName>
        <ecNumber evidence="1">2.1.1.72</ecNumber>
    </recommendedName>
</protein>
<evidence type="ECO:0000256" key="2">
    <source>
        <dbReference type="ARBA" id="ARBA00022603"/>
    </source>
</evidence>
<dbReference type="InterPro" id="IPR046816">
    <property type="entry name" value="MmeI_Mtase"/>
</dbReference>
<keyword evidence="2" id="KW-0489">Methyltransferase</keyword>
<evidence type="ECO:0000313" key="9">
    <source>
        <dbReference type="Proteomes" id="UP000636956"/>
    </source>
</evidence>
<dbReference type="GO" id="GO:0009007">
    <property type="term" value="F:site-specific DNA-methyltransferase (adenine-specific) activity"/>
    <property type="evidence" value="ECO:0007669"/>
    <property type="project" value="UniProtKB-EC"/>
</dbReference>
<dbReference type="EC" id="2.1.1.72" evidence="1"/>
<organism evidence="8 9">
    <name type="scientific">Agromyces bauzanensis</name>
    <dbReference type="NCBI Taxonomy" id="1308924"/>
    <lineage>
        <taxon>Bacteria</taxon>
        <taxon>Bacillati</taxon>
        <taxon>Actinomycetota</taxon>
        <taxon>Actinomycetes</taxon>
        <taxon>Micrococcales</taxon>
        <taxon>Microbacteriaceae</taxon>
        <taxon>Agromyces</taxon>
    </lineage>
</organism>
<evidence type="ECO:0000313" key="8">
    <source>
        <dbReference type="EMBL" id="GGJ91932.1"/>
    </source>
</evidence>
<feature type="domain" description="MmeI-like helicase spacer" evidence="6">
    <location>
        <begin position="174"/>
        <end position="249"/>
    </location>
</feature>
<dbReference type="Pfam" id="PF20464">
    <property type="entry name" value="MmeI_N"/>
    <property type="match status" value="1"/>
</dbReference>
<dbReference type="InterPro" id="IPR046817">
    <property type="entry name" value="MmeI_N"/>
</dbReference>
<feature type="domain" description="MmeI-like N-terminal" evidence="5">
    <location>
        <begin position="8"/>
        <end position="161"/>
    </location>
</feature>
<feature type="domain" description="MmeI-like DNA-methyltransferase" evidence="7">
    <location>
        <begin position="328"/>
        <end position="568"/>
    </location>
</feature>
<accession>A0A917PUG2</accession>
<gene>
    <name evidence="8" type="ORF">GCM10011372_32990</name>
</gene>
<name>A0A917PUG2_9MICO</name>
<comment type="catalytic activity">
    <reaction evidence="4">
        <text>a 2'-deoxyadenosine in DNA + S-adenosyl-L-methionine = an N(6)-methyl-2'-deoxyadenosine in DNA + S-adenosyl-L-homocysteine + H(+)</text>
        <dbReference type="Rhea" id="RHEA:15197"/>
        <dbReference type="Rhea" id="RHEA-COMP:12418"/>
        <dbReference type="Rhea" id="RHEA-COMP:12419"/>
        <dbReference type="ChEBI" id="CHEBI:15378"/>
        <dbReference type="ChEBI" id="CHEBI:57856"/>
        <dbReference type="ChEBI" id="CHEBI:59789"/>
        <dbReference type="ChEBI" id="CHEBI:90615"/>
        <dbReference type="ChEBI" id="CHEBI:90616"/>
        <dbReference type="EC" id="2.1.1.72"/>
    </reaction>
</comment>
<dbReference type="Pfam" id="PF20465">
    <property type="entry name" value="MmeI_hel"/>
    <property type="match status" value="1"/>
</dbReference>
<keyword evidence="9" id="KW-1185">Reference proteome</keyword>
<evidence type="ECO:0000256" key="3">
    <source>
        <dbReference type="ARBA" id="ARBA00022679"/>
    </source>
</evidence>
<dbReference type="Gene3D" id="3.40.50.150">
    <property type="entry name" value="Vaccinia Virus protein VP39"/>
    <property type="match status" value="1"/>
</dbReference>
<dbReference type="AlphaFoldDB" id="A0A917PUG2"/>
<comment type="caution">
    <text evidence="8">The sequence shown here is derived from an EMBL/GenBank/DDBJ whole genome shotgun (WGS) entry which is preliminary data.</text>
</comment>
<dbReference type="Proteomes" id="UP000636956">
    <property type="component" value="Unassembled WGS sequence"/>
</dbReference>
<evidence type="ECO:0000259" key="7">
    <source>
        <dbReference type="Pfam" id="PF20473"/>
    </source>
</evidence>
<dbReference type="RefSeq" id="WP_188744497.1">
    <property type="nucleotide sequence ID" value="NZ_BAABFW010000034.1"/>
</dbReference>
<dbReference type="GO" id="GO:0032259">
    <property type="term" value="P:methylation"/>
    <property type="evidence" value="ECO:0007669"/>
    <property type="project" value="UniProtKB-KW"/>
</dbReference>
<reference evidence="8" key="1">
    <citation type="journal article" date="2014" name="Int. J. Syst. Evol. Microbiol.">
        <title>Complete genome sequence of Corynebacterium casei LMG S-19264T (=DSM 44701T), isolated from a smear-ripened cheese.</title>
        <authorList>
            <consortium name="US DOE Joint Genome Institute (JGI-PGF)"/>
            <person name="Walter F."/>
            <person name="Albersmeier A."/>
            <person name="Kalinowski J."/>
            <person name="Ruckert C."/>
        </authorList>
    </citation>
    <scope>NUCLEOTIDE SEQUENCE</scope>
    <source>
        <strain evidence="8">CGMCC 1.8984</strain>
    </source>
</reference>